<keyword evidence="3" id="KW-1185">Reference proteome</keyword>
<feature type="compositionally biased region" description="Polar residues" evidence="1">
    <location>
        <begin position="159"/>
        <end position="171"/>
    </location>
</feature>
<proteinExistence type="predicted"/>
<feature type="compositionally biased region" description="Acidic residues" evidence="1">
    <location>
        <begin position="269"/>
        <end position="279"/>
    </location>
</feature>
<evidence type="ECO:0000313" key="2">
    <source>
        <dbReference type="EMBL" id="KAI7743033.1"/>
    </source>
</evidence>
<dbReference type="Proteomes" id="UP001206925">
    <property type="component" value="Unassembled WGS sequence"/>
</dbReference>
<reference evidence="2" key="1">
    <citation type="submission" date="2022-06" db="EMBL/GenBank/DDBJ databases">
        <title>Uncovering the hologenomic basis of an extraordinary plant invasion.</title>
        <authorList>
            <person name="Bieker V.C."/>
            <person name="Martin M.D."/>
            <person name="Gilbert T."/>
            <person name="Hodgins K."/>
            <person name="Battlay P."/>
            <person name="Petersen B."/>
            <person name="Wilson J."/>
        </authorList>
    </citation>
    <scope>NUCLEOTIDE SEQUENCE</scope>
    <source>
        <strain evidence="2">AA19_3_7</strain>
        <tissue evidence="2">Leaf</tissue>
    </source>
</reference>
<protein>
    <submittedName>
        <fullName evidence="2">Uncharacterized protein</fullName>
    </submittedName>
</protein>
<feature type="compositionally biased region" description="Polar residues" evidence="1">
    <location>
        <begin position="183"/>
        <end position="210"/>
    </location>
</feature>
<dbReference type="AlphaFoldDB" id="A0AAD5CJL9"/>
<dbReference type="EMBL" id="JAMZMK010007835">
    <property type="protein sequence ID" value="KAI7743033.1"/>
    <property type="molecule type" value="Genomic_DNA"/>
</dbReference>
<accession>A0AAD5CJL9</accession>
<sequence>RATEKDLDGTNPGQLIYVVQTAYVLCRLFKKSDENIEASKYDDAEPSSLSPTTRKSSPDDASLHNVPTDGTEMWLTDTAHNLAHTSALSFENRVADPHKSSEKEPVEKGYQELGAYLDSRFANDFGIETGLNFQDGTGEPDVCLSEILSHLQNGKECSFNKSSSKISTTMGSEAPISAGPNMGSFNTTGNDLEQSTSQTNIHAAGSSTMGQPKIKLRTRQSQPDRPDPSSEDVMGQGTASRRIHLAIDSSSGSTNHGDDGDKTSSTESEVCDSIEDTEISSDWSKETDEGDNQRSWSQMKQDGFSSRIHIQPLKLVKSYYGGRFLSSPWIQVEKEYVFVRRCSSKPDI</sequence>
<organism evidence="2 3">
    <name type="scientific">Ambrosia artemisiifolia</name>
    <name type="common">Common ragweed</name>
    <dbReference type="NCBI Taxonomy" id="4212"/>
    <lineage>
        <taxon>Eukaryota</taxon>
        <taxon>Viridiplantae</taxon>
        <taxon>Streptophyta</taxon>
        <taxon>Embryophyta</taxon>
        <taxon>Tracheophyta</taxon>
        <taxon>Spermatophyta</taxon>
        <taxon>Magnoliopsida</taxon>
        <taxon>eudicotyledons</taxon>
        <taxon>Gunneridae</taxon>
        <taxon>Pentapetalae</taxon>
        <taxon>asterids</taxon>
        <taxon>campanulids</taxon>
        <taxon>Asterales</taxon>
        <taxon>Asteraceae</taxon>
        <taxon>Asteroideae</taxon>
        <taxon>Heliantheae alliance</taxon>
        <taxon>Heliantheae</taxon>
        <taxon>Ambrosia</taxon>
    </lineage>
</organism>
<name>A0AAD5CJL9_AMBAR</name>
<comment type="caution">
    <text evidence="2">The sequence shown here is derived from an EMBL/GenBank/DDBJ whole genome shotgun (WGS) entry which is preliminary data.</text>
</comment>
<evidence type="ECO:0000256" key="1">
    <source>
        <dbReference type="SAM" id="MobiDB-lite"/>
    </source>
</evidence>
<feature type="region of interest" description="Disordered" evidence="1">
    <location>
        <begin position="158"/>
        <end position="296"/>
    </location>
</feature>
<feature type="region of interest" description="Disordered" evidence="1">
    <location>
        <begin position="40"/>
        <end position="71"/>
    </location>
</feature>
<evidence type="ECO:0000313" key="3">
    <source>
        <dbReference type="Proteomes" id="UP001206925"/>
    </source>
</evidence>
<feature type="non-terminal residue" evidence="2">
    <location>
        <position position="1"/>
    </location>
</feature>
<gene>
    <name evidence="2" type="ORF">M8C21_032698</name>
</gene>